<keyword evidence="8" id="KW-0378">Hydrolase</keyword>
<dbReference type="SUPFAM" id="SSF53098">
    <property type="entry name" value="Ribonuclease H-like"/>
    <property type="match status" value="1"/>
</dbReference>
<reference evidence="20 21" key="1">
    <citation type="submission" date="2022-01" db="EMBL/GenBank/DDBJ databases">
        <title>A chromosomal length assembly of Cordylochernes scorpioides.</title>
        <authorList>
            <person name="Zeh D."/>
            <person name="Zeh J."/>
        </authorList>
    </citation>
    <scope>NUCLEOTIDE SEQUENCE [LARGE SCALE GENOMIC DNA]</scope>
    <source>
        <strain evidence="20">IN4F17</strain>
        <tissue evidence="20">Whole Body</tissue>
    </source>
</reference>
<keyword evidence="12" id="KW-0695">RNA-directed DNA polymerase</keyword>
<evidence type="ECO:0000256" key="16">
    <source>
        <dbReference type="PROSITE-ProRule" id="PRU00047"/>
    </source>
</evidence>
<keyword evidence="16" id="KW-0863">Zinc-finger</keyword>
<proteinExistence type="predicted"/>
<evidence type="ECO:0000259" key="19">
    <source>
        <dbReference type="PROSITE" id="PS50994"/>
    </source>
</evidence>
<keyword evidence="4" id="KW-0540">Nuclease</keyword>
<evidence type="ECO:0000256" key="9">
    <source>
        <dbReference type="ARBA" id="ARBA00022840"/>
    </source>
</evidence>
<dbReference type="InterPro" id="IPR025724">
    <property type="entry name" value="GAG-pre-integrase_dom"/>
</dbReference>
<dbReference type="SMART" id="SM00343">
    <property type="entry name" value="ZnF_C2HC"/>
    <property type="match status" value="1"/>
</dbReference>
<dbReference type="InterPro" id="IPR001584">
    <property type="entry name" value="Integrase_cat-core"/>
</dbReference>
<evidence type="ECO:0000256" key="17">
    <source>
        <dbReference type="SAM" id="MobiDB-lite"/>
    </source>
</evidence>
<dbReference type="Gene3D" id="3.30.420.10">
    <property type="entry name" value="Ribonuclease H-like superfamily/Ribonuclease H"/>
    <property type="match status" value="1"/>
</dbReference>
<dbReference type="Proteomes" id="UP001235939">
    <property type="component" value="Chromosome 11"/>
</dbReference>
<dbReference type="Pfam" id="PF13976">
    <property type="entry name" value="gag_pre-integrs"/>
    <property type="match status" value="1"/>
</dbReference>
<evidence type="ECO:0000313" key="20">
    <source>
        <dbReference type="EMBL" id="UYV74280.1"/>
    </source>
</evidence>
<keyword evidence="13" id="KW-0548">Nucleotidyltransferase</keyword>
<dbReference type="PROSITE" id="PS50994">
    <property type="entry name" value="INTEGRASE"/>
    <property type="match status" value="1"/>
</dbReference>
<keyword evidence="7" id="KW-0255">Endonuclease</keyword>
<dbReference type="InterPro" id="IPR036397">
    <property type="entry name" value="RNaseH_sf"/>
</dbReference>
<organism evidence="20 21">
    <name type="scientific">Cordylochernes scorpioides</name>
    <dbReference type="NCBI Taxonomy" id="51811"/>
    <lineage>
        <taxon>Eukaryota</taxon>
        <taxon>Metazoa</taxon>
        <taxon>Ecdysozoa</taxon>
        <taxon>Arthropoda</taxon>
        <taxon>Chelicerata</taxon>
        <taxon>Arachnida</taxon>
        <taxon>Pseudoscorpiones</taxon>
        <taxon>Cheliferoidea</taxon>
        <taxon>Chernetidae</taxon>
        <taxon>Cordylochernes</taxon>
    </lineage>
</organism>
<evidence type="ECO:0000256" key="3">
    <source>
        <dbReference type="ARBA" id="ARBA00022670"/>
    </source>
</evidence>
<evidence type="ECO:0000256" key="7">
    <source>
        <dbReference type="ARBA" id="ARBA00022759"/>
    </source>
</evidence>
<dbReference type="PANTHER" id="PTHR42648">
    <property type="entry name" value="TRANSPOSASE, PUTATIVE-RELATED"/>
    <property type="match status" value="1"/>
</dbReference>
<dbReference type="InterPro" id="IPR057670">
    <property type="entry name" value="SH3_retrovirus"/>
</dbReference>
<evidence type="ECO:0000256" key="6">
    <source>
        <dbReference type="ARBA" id="ARBA00022741"/>
    </source>
</evidence>
<keyword evidence="16" id="KW-0862">Zinc</keyword>
<sequence length="713" mass="82598">MIKYFILQHPTENKPEYIPFPKDLSDWWKDCQSQVGALLRAKKLFKCLISDPEPDIKDKYLWDTYDKKNDEAFGIIITTLSDQQAGMFLDVTKAKKVWDDLKRIYTGNLEDKIIDVGLELKNIKMNHSESVDQYLTRAKNIGAKSSSLGHQISQRELTYHIVRGIHPKLEKMAIVLRSRRDITLEEIQQSLKEEENRLYYKMNEIPTEEQEQAYRSRNRRGYHPDKLKKCFICVKKGHVAKDCWFRNKRSQEQQRNRNAKSSTNHHKSNFRNRTNQISSTPKEVAFNSYIDEGSDVSTDSNGEKRSLCVDSGCTTHLSPHLDWMEDVVPYEREIDLAEKDKITNSTAKGNIGMTTSTGQEFSIVQIRDVLHVPNLRSNLLSVCELTKRGNTIIFNNEGAKIFNKENNLIAEAQIKDRMFITEAGLRIDNSRKPDNAMATSNTSNDKISIWHRRLNHLNQAYMKEMTQGNLVYGHDIKYRNLPECDSCIMGKLSSEPYNPVTRNNTTEPLELIHMDLCGPMANKSLGGSRYFFVLVDDFSKRTFVYFLKTKDETFDRFRYFKARVENELNLKIKDVRTDNGTEFINDKFKGFLIKNGIHHQLTTTYSPQSNGVAERINRPLVETARTLLIDSMLPMPFWAEAGATAAYVKNCTPHKSLRHATPMEKWKGRKPSIRHLRIFGCLVYWPTNKRRRNKFSPKSQKGIFIGYSLSRKA</sequence>
<dbReference type="Gene3D" id="4.10.60.10">
    <property type="entry name" value="Zinc finger, CCHC-type"/>
    <property type="match status" value="1"/>
</dbReference>
<evidence type="ECO:0000256" key="10">
    <source>
        <dbReference type="ARBA" id="ARBA00022842"/>
    </source>
</evidence>
<evidence type="ECO:0000313" key="21">
    <source>
        <dbReference type="Proteomes" id="UP001235939"/>
    </source>
</evidence>
<feature type="domain" description="Integrase catalytic" evidence="19">
    <location>
        <begin position="504"/>
        <end position="670"/>
    </location>
</feature>
<feature type="region of interest" description="Disordered" evidence="17">
    <location>
        <begin position="249"/>
        <end position="278"/>
    </location>
</feature>
<evidence type="ECO:0000256" key="5">
    <source>
        <dbReference type="ARBA" id="ARBA00022723"/>
    </source>
</evidence>
<evidence type="ECO:0008006" key="22">
    <source>
        <dbReference type="Google" id="ProtNLM"/>
    </source>
</evidence>
<evidence type="ECO:0000256" key="2">
    <source>
        <dbReference type="ARBA" id="ARBA00022612"/>
    </source>
</evidence>
<dbReference type="Pfam" id="PF00665">
    <property type="entry name" value="rve"/>
    <property type="match status" value="1"/>
</dbReference>
<name>A0ABY6L4C0_9ARAC</name>
<keyword evidence="3" id="KW-0645">Protease</keyword>
<evidence type="ECO:0000256" key="1">
    <source>
        <dbReference type="ARBA" id="ARBA00002180"/>
    </source>
</evidence>
<keyword evidence="6" id="KW-0547">Nucleotide-binding</keyword>
<comment type="function">
    <text evidence="1">The aspartyl protease (PR) mediates the proteolytic cleavages of the Gag and Gag-Pol polyproteins after assembly of the VLP.</text>
</comment>
<gene>
    <name evidence="20" type="ORF">LAZ67_11002829</name>
</gene>
<keyword evidence="10" id="KW-0460">Magnesium</keyword>
<dbReference type="InterPro" id="IPR039537">
    <property type="entry name" value="Retrotran_Ty1/copia-like"/>
</dbReference>
<protein>
    <recommendedName>
        <fullName evidence="22">Retrovirus-related Pol polyprotein from transposon TNT 1-94</fullName>
    </recommendedName>
</protein>
<keyword evidence="15" id="KW-0233">DNA recombination</keyword>
<accession>A0ABY6L4C0</accession>
<keyword evidence="13" id="KW-0808">Transferase</keyword>
<evidence type="ECO:0000259" key="18">
    <source>
        <dbReference type="PROSITE" id="PS50158"/>
    </source>
</evidence>
<dbReference type="InterPro" id="IPR012337">
    <property type="entry name" value="RNaseH-like_sf"/>
</dbReference>
<dbReference type="Pfam" id="PF14223">
    <property type="entry name" value="Retrotran_gag_2"/>
    <property type="match status" value="1"/>
</dbReference>
<dbReference type="PROSITE" id="PS50158">
    <property type="entry name" value="ZF_CCHC"/>
    <property type="match status" value="1"/>
</dbReference>
<keyword evidence="14" id="KW-0917">Virion maturation</keyword>
<keyword evidence="13" id="KW-0239">DNA-directed DNA polymerase</keyword>
<dbReference type="InterPro" id="IPR001878">
    <property type="entry name" value="Znf_CCHC"/>
</dbReference>
<keyword evidence="2" id="KW-1188">Viral release from host cell</keyword>
<evidence type="ECO:0000256" key="8">
    <source>
        <dbReference type="ARBA" id="ARBA00022801"/>
    </source>
</evidence>
<keyword evidence="21" id="KW-1185">Reference proteome</keyword>
<keyword evidence="11" id="KW-0229">DNA integration</keyword>
<keyword evidence="5" id="KW-0479">Metal-binding</keyword>
<keyword evidence="9" id="KW-0067">ATP-binding</keyword>
<evidence type="ECO:0000256" key="12">
    <source>
        <dbReference type="ARBA" id="ARBA00022918"/>
    </source>
</evidence>
<evidence type="ECO:0000256" key="11">
    <source>
        <dbReference type="ARBA" id="ARBA00022908"/>
    </source>
</evidence>
<dbReference type="Pfam" id="PF22936">
    <property type="entry name" value="Pol_BBD"/>
    <property type="match status" value="1"/>
</dbReference>
<dbReference type="PANTHER" id="PTHR42648:SF11">
    <property type="entry name" value="TRANSPOSON TY4-P GAG-POL POLYPROTEIN"/>
    <property type="match status" value="1"/>
</dbReference>
<evidence type="ECO:0000256" key="4">
    <source>
        <dbReference type="ARBA" id="ARBA00022722"/>
    </source>
</evidence>
<evidence type="ECO:0000256" key="14">
    <source>
        <dbReference type="ARBA" id="ARBA00023113"/>
    </source>
</evidence>
<dbReference type="Pfam" id="PF25597">
    <property type="entry name" value="SH3_retrovirus"/>
    <property type="match status" value="1"/>
</dbReference>
<dbReference type="InterPro" id="IPR054722">
    <property type="entry name" value="PolX-like_BBD"/>
</dbReference>
<dbReference type="EMBL" id="CP092873">
    <property type="protein sequence ID" value="UYV74280.1"/>
    <property type="molecule type" value="Genomic_DNA"/>
</dbReference>
<feature type="domain" description="CCHC-type" evidence="18">
    <location>
        <begin position="229"/>
        <end position="243"/>
    </location>
</feature>
<evidence type="ECO:0000256" key="13">
    <source>
        <dbReference type="ARBA" id="ARBA00022932"/>
    </source>
</evidence>
<evidence type="ECO:0000256" key="15">
    <source>
        <dbReference type="ARBA" id="ARBA00023172"/>
    </source>
</evidence>